<keyword evidence="3" id="KW-1185">Reference proteome</keyword>
<evidence type="ECO:0000259" key="1">
    <source>
        <dbReference type="Pfam" id="PF00856"/>
    </source>
</evidence>
<dbReference type="SUPFAM" id="SSF82199">
    <property type="entry name" value="SET domain"/>
    <property type="match status" value="1"/>
</dbReference>
<proteinExistence type="predicted"/>
<dbReference type="Proteomes" id="UP001515480">
    <property type="component" value="Unassembled WGS sequence"/>
</dbReference>
<dbReference type="GO" id="GO:0016279">
    <property type="term" value="F:protein-lysine N-methyltransferase activity"/>
    <property type="evidence" value="ECO:0007669"/>
    <property type="project" value="TreeGrafter"/>
</dbReference>
<sequence>MEEVGAFTAWCASAGVWQDERVVIAHDPATGLGLYAAAPIDADAELLRVPQRACLSAAACAAARPSLAPLLASLDGANALAFAICSTPAADLAPWAALWPRHPPGAWGMPPSLRADAAWWRELFALHEAQEAAARRAHGALGDAAPPWPEYARACALVASRGVAAAAAGEARPALAPLLDLLNHAGAGASCAVARADDGLAVRARRRVEAGEPLTISYGAKDNAALAAGYGFAEPANPHDALRLRVPLGGGGDALGAQRLAMLPRGVAAGAAHEPKAAWATLSSDGLTPRLSEELRLVLALACARETAELFGAVGRAAAGRVGAEEWALLRACCGEAEEALPRGAAVADGTWAPVVAAALASRRALLRRAAELAAEQLAELARQEEHADA</sequence>
<accession>A0AB34JA64</accession>
<dbReference type="PANTHER" id="PTHR13271">
    <property type="entry name" value="UNCHARACTERIZED PUTATIVE METHYLTRANSFERASE"/>
    <property type="match status" value="1"/>
</dbReference>
<dbReference type="AlphaFoldDB" id="A0AB34JA64"/>
<gene>
    <name evidence="2" type="ORF">AB1Y20_002872</name>
</gene>
<reference evidence="2 3" key="1">
    <citation type="journal article" date="2024" name="Science">
        <title>Giant polyketide synthase enzymes in the biosynthesis of giant marine polyether toxins.</title>
        <authorList>
            <person name="Fallon T.R."/>
            <person name="Shende V.V."/>
            <person name="Wierzbicki I.H."/>
            <person name="Pendleton A.L."/>
            <person name="Watervoot N.F."/>
            <person name="Auber R.P."/>
            <person name="Gonzalez D.J."/>
            <person name="Wisecaver J.H."/>
            <person name="Moore B.S."/>
        </authorList>
    </citation>
    <scope>NUCLEOTIDE SEQUENCE [LARGE SCALE GENOMIC DNA]</scope>
    <source>
        <strain evidence="2 3">12B1</strain>
    </source>
</reference>
<dbReference type="InterPro" id="IPR050600">
    <property type="entry name" value="SETD3_SETD6_MTase"/>
</dbReference>
<dbReference type="EMBL" id="JBGBPQ010000010">
    <property type="protein sequence ID" value="KAL1518584.1"/>
    <property type="molecule type" value="Genomic_DNA"/>
</dbReference>
<evidence type="ECO:0000313" key="3">
    <source>
        <dbReference type="Proteomes" id="UP001515480"/>
    </source>
</evidence>
<protein>
    <recommendedName>
        <fullName evidence="1">SET domain-containing protein</fullName>
    </recommendedName>
</protein>
<comment type="caution">
    <text evidence="2">The sequence shown here is derived from an EMBL/GenBank/DDBJ whole genome shotgun (WGS) entry which is preliminary data.</text>
</comment>
<name>A0AB34JA64_PRYPA</name>
<organism evidence="2 3">
    <name type="scientific">Prymnesium parvum</name>
    <name type="common">Toxic golden alga</name>
    <dbReference type="NCBI Taxonomy" id="97485"/>
    <lineage>
        <taxon>Eukaryota</taxon>
        <taxon>Haptista</taxon>
        <taxon>Haptophyta</taxon>
        <taxon>Prymnesiophyceae</taxon>
        <taxon>Prymnesiales</taxon>
        <taxon>Prymnesiaceae</taxon>
        <taxon>Prymnesium</taxon>
    </lineage>
</organism>
<evidence type="ECO:0000313" key="2">
    <source>
        <dbReference type="EMBL" id="KAL1518584.1"/>
    </source>
</evidence>
<feature type="domain" description="SET" evidence="1">
    <location>
        <begin position="31"/>
        <end position="219"/>
    </location>
</feature>
<dbReference type="InterPro" id="IPR001214">
    <property type="entry name" value="SET_dom"/>
</dbReference>
<dbReference type="Gene3D" id="3.90.1410.10">
    <property type="entry name" value="set domain protein methyltransferase, domain 1"/>
    <property type="match status" value="1"/>
</dbReference>
<dbReference type="InterPro" id="IPR046341">
    <property type="entry name" value="SET_dom_sf"/>
</dbReference>
<dbReference type="Pfam" id="PF00856">
    <property type="entry name" value="SET"/>
    <property type="match status" value="1"/>
</dbReference>